<dbReference type="EMBL" id="VSSQ01016960">
    <property type="protein sequence ID" value="MPM58805.1"/>
    <property type="molecule type" value="Genomic_DNA"/>
</dbReference>
<organism evidence="1">
    <name type="scientific">bioreactor metagenome</name>
    <dbReference type="NCBI Taxonomy" id="1076179"/>
    <lineage>
        <taxon>unclassified sequences</taxon>
        <taxon>metagenomes</taxon>
        <taxon>ecological metagenomes</taxon>
    </lineage>
</organism>
<protein>
    <submittedName>
        <fullName evidence="1">Uncharacterized protein</fullName>
    </submittedName>
</protein>
<comment type="caution">
    <text evidence="1">The sequence shown here is derived from an EMBL/GenBank/DDBJ whole genome shotgun (WGS) entry which is preliminary data.</text>
</comment>
<reference evidence="1" key="1">
    <citation type="submission" date="2019-08" db="EMBL/GenBank/DDBJ databases">
        <authorList>
            <person name="Kucharzyk K."/>
            <person name="Murdoch R.W."/>
            <person name="Higgins S."/>
            <person name="Loffler F."/>
        </authorList>
    </citation>
    <scope>NUCLEOTIDE SEQUENCE</scope>
</reference>
<proteinExistence type="predicted"/>
<gene>
    <name evidence="1" type="ORF">SDC9_105638</name>
</gene>
<sequence length="220" mass="23907">MPARHDLAGAHRDGLPGHILQGFEPALAHLLLLAPLVQLHHLVGKVGLEVGRRVVEGDMGVLPDADDPHVHHLPPQFGTQGGDVLLHIALPVDEVGGLQVHLGYEALLQVLAEACDVALAQLHILVQVEHLHLAPVDGLLRQGLHRLELARPGGEDDPRLPPRLYRLVEQVGYLRSRPQAQLLRRLGDRNGNAHTLSPLVLGSVSLSAAPLFLIQILVRW</sequence>
<accession>A0A645B003</accession>
<evidence type="ECO:0000313" key="1">
    <source>
        <dbReference type="EMBL" id="MPM58805.1"/>
    </source>
</evidence>
<name>A0A645B003_9ZZZZ</name>
<dbReference type="AlphaFoldDB" id="A0A645B003"/>